<dbReference type="CDD" id="cd22338">
    <property type="entry name" value="NaeI-like"/>
    <property type="match status" value="1"/>
</dbReference>
<name>A0ABS2L8T4_9MICO</name>
<reference evidence="5 6" key="1">
    <citation type="submission" date="2021-01" db="EMBL/GenBank/DDBJ databases">
        <title>Sequencing the genomes of 1000 actinobacteria strains.</title>
        <authorList>
            <person name="Klenk H.-P."/>
        </authorList>
    </citation>
    <scope>NUCLEOTIDE SEQUENCE [LARGE SCALE GENOMIC DNA]</scope>
    <source>
        <strain evidence="5 6">DSM 13057</strain>
    </source>
</reference>
<organism evidence="5 6">
    <name type="scientific">Subtercola frigoramans</name>
    <dbReference type="NCBI Taxonomy" id="120298"/>
    <lineage>
        <taxon>Bacteria</taxon>
        <taxon>Bacillati</taxon>
        <taxon>Actinomycetota</taxon>
        <taxon>Actinomycetes</taxon>
        <taxon>Micrococcales</taxon>
        <taxon>Microbacteriaceae</taxon>
        <taxon>Subtercola</taxon>
    </lineage>
</organism>
<keyword evidence="2" id="KW-0255">Endonuclease</keyword>
<gene>
    <name evidence="5" type="ORF">JOE66_002769</name>
</gene>
<dbReference type="InterPro" id="IPR011335">
    <property type="entry name" value="Restrct_endonuc-II-like"/>
</dbReference>
<evidence type="ECO:0000256" key="3">
    <source>
        <dbReference type="ARBA" id="ARBA00022801"/>
    </source>
</evidence>
<dbReference type="EMBL" id="JAFBBU010000001">
    <property type="protein sequence ID" value="MBM7473135.1"/>
    <property type="molecule type" value="Genomic_DNA"/>
</dbReference>
<dbReference type="Pfam" id="PF09126">
    <property type="entry name" value="NaeI"/>
    <property type="match status" value="1"/>
</dbReference>
<feature type="domain" description="Type II restriction enzyme NaeI" evidence="4">
    <location>
        <begin position="15"/>
        <end position="292"/>
    </location>
</feature>
<protein>
    <recommendedName>
        <fullName evidence="4">Type II restriction enzyme NaeI domain-containing protein</fullName>
    </recommendedName>
</protein>
<dbReference type="InterPro" id="IPR036388">
    <property type="entry name" value="WH-like_DNA-bd_sf"/>
</dbReference>
<dbReference type="InterPro" id="IPR037057">
    <property type="entry name" value="DNA_rep_MutH/T2_RE_sf"/>
</dbReference>
<evidence type="ECO:0000256" key="2">
    <source>
        <dbReference type="ARBA" id="ARBA00022759"/>
    </source>
</evidence>
<dbReference type="SUPFAM" id="SSF52980">
    <property type="entry name" value="Restriction endonuclease-like"/>
    <property type="match status" value="1"/>
</dbReference>
<keyword evidence="3" id="KW-0378">Hydrolase</keyword>
<dbReference type="RefSeq" id="WP_205110358.1">
    <property type="nucleotide sequence ID" value="NZ_BAAAHT010000010.1"/>
</dbReference>
<dbReference type="Gene3D" id="1.10.10.10">
    <property type="entry name" value="Winged helix-like DNA-binding domain superfamily/Winged helix DNA-binding domain"/>
    <property type="match status" value="1"/>
</dbReference>
<dbReference type="InterPro" id="IPR015210">
    <property type="entry name" value="NaeI"/>
</dbReference>
<sequence length="310" mass="35065">MQLDDLGGDPGLEFVIDAFKRADPTGERAGRIFRATFDQLYDGQRTGRYRWDQLFKTEKTHYGTLIEINLRREFDDILDDGEVLDFRVSDYELDCKYSFRFGGWMIPPECFDQLLLVATANDQTSEWGLGVVRASEAHRRRGVNRDGKSGLSKLGTTNIHWLHWGAELPPNVLLQVPVEVQDAIFRPTSGQQRVNQLFRLVSGRRIGRNTVATVAQQDDYMKRVRENGGARSALAPEGFIIPGGDFESHRMIARRLGAEVPQPGEFVSIRLVPASEDDPFVVELDGMRWRTGGANEWKGSRAPSLPTTRR</sequence>
<keyword evidence="6" id="KW-1185">Reference proteome</keyword>
<proteinExistence type="predicted"/>
<dbReference type="Proteomes" id="UP000776164">
    <property type="component" value="Unassembled WGS sequence"/>
</dbReference>
<keyword evidence="1" id="KW-0540">Nuclease</keyword>
<evidence type="ECO:0000256" key="1">
    <source>
        <dbReference type="ARBA" id="ARBA00022722"/>
    </source>
</evidence>
<dbReference type="Gene3D" id="3.40.600.10">
    <property type="entry name" value="DNA mismatch repair MutH/Restriction endonuclease, type II"/>
    <property type="match status" value="1"/>
</dbReference>
<comment type="caution">
    <text evidence="5">The sequence shown here is derived from an EMBL/GenBank/DDBJ whole genome shotgun (WGS) entry which is preliminary data.</text>
</comment>
<evidence type="ECO:0000259" key="4">
    <source>
        <dbReference type="Pfam" id="PF09126"/>
    </source>
</evidence>
<accession>A0ABS2L8T4</accession>
<evidence type="ECO:0000313" key="6">
    <source>
        <dbReference type="Proteomes" id="UP000776164"/>
    </source>
</evidence>
<evidence type="ECO:0000313" key="5">
    <source>
        <dbReference type="EMBL" id="MBM7473135.1"/>
    </source>
</evidence>